<dbReference type="Proteomes" id="UP000253383">
    <property type="component" value="Unassembled WGS sequence"/>
</dbReference>
<dbReference type="AlphaFoldDB" id="A0A368JG53"/>
<accession>A0A368JG53</accession>
<dbReference type="RefSeq" id="WP_114408879.1">
    <property type="nucleotide sequence ID" value="NZ_QOWE01000025.1"/>
</dbReference>
<protein>
    <submittedName>
        <fullName evidence="1">Acyl-CoA thioesterase</fullName>
    </submittedName>
</protein>
<evidence type="ECO:0000313" key="1">
    <source>
        <dbReference type="EMBL" id="RCR66630.1"/>
    </source>
</evidence>
<gene>
    <name evidence="1" type="ORF">DUE52_25340</name>
</gene>
<dbReference type="EMBL" id="QOWE01000025">
    <property type="protein sequence ID" value="RCR66630.1"/>
    <property type="molecule type" value="Genomic_DNA"/>
</dbReference>
<comment type="caution">
    <text evidence="1">The sequence shown here is derived from an EMBL/GenBank/DDBJ whole genome shotgun (WGS) entry which is preliminary data.</text>
</comment>
<proteinExistence type="predicted"/>
<dbReference type="OrthoDB" id="9791529at2"/>
<name>A0A368JG53_9BACT</name>
<dbReference type="Pfam" id="PF13279">
    <property type="entry name" value="4HBT_2"/>
    <property type="match status" value="1"/>
</dbReference>
<organism evidence="1 2">
    <name type="scientific">Larkinella punicea</name>
    <dbReference type="NCBI Taxonomy" id="2315727"/>
    <lineage>
        <taxon>Bacteria</taxon>
        <taxon>Pseudomonadati</taxon>
        <taxon>Bacteroidota</taxon>
        <taxon>Cytophagia</taxon>
        <taxon>Cytophagales</taxon>
        <taxon>Spirosomataceae</taxon>
        <taxon>Larkinella</taxon>
    </lineage>
</organism>
<dbReference type="SUPFAM" id="SSF54637">
    <property type="entry name" value="Thioesterase/thiol ester dehydrase-isomerase"/>
    <property type="match status" value="1"/>
</dbReference>
<dbReference type="Gene3D" id="3.10.129.10">
    <property type="entry name" value="Hotdog Thioesterase"/>
    <property type="match status" value="1"/>
</dbReference>
<dbReference type="CDD" id="cd00586">
    <property type="entry name" value="4HBT"/>
    <property type="match status" value="1"/>
</dbReference>
<dbReference type="InterPro" id="IPR029069">
    <property type="entry name" value="HotDog_dom_sf"/>
</dbReference>
<reference evidence="1 2" key="1">
    <citation type="submission" date="2018-07" db="EMBL/GenBank/DDBJ databases">
        <title>Genome analysis of Larkinella rosea.</title>
        <authorList>
            <person name="Zhou Z."/>
            <person name="Wang G."/>
        </authorList>
    </citation>
    <scope>NUCLEOTIDE SEQUENCE [LARGE SCALE GENOMIC DNA]</scope>
    <source>
        <strain evidence="2">zzj9</strain>
    </source>
</reference>
<keyword evidence="2" id="KW-1185">Reference proteome</keyword>
<sequence>MIKLDPTRTYPHETESRTIVRFQDCDPLQHLNNAKYFDYYFNAREDQVATQYNFSPAQLFREYKTSWVVYQHQIAYVRPAMVNEWLRIVSRIIYVSDDTIVTEYYMTDDSGRQLKNVLWMTSKYVSVVTGRRIPHDPDVMAFLAAICVRDIDFHNLNFNDRIRQIKEELVQEKMEGESGGD</sequence>
<evidence type="ECO:0000313" key="2">
    <source>
        <dbReference type="Proteomes" id="UP000253383"/>
    </source>
</evidence>